<keyword evidence="7" id="KW-1185">Reference proteome</keyword>
<proteinExistence type="inferred from homology"/>
<evidence type="ECO:0000256" key="3">
    <source>
        <dbReference type="ARBA" id="ARBA00022448"/>
    </source>
</evidence>
<keyword evidence="4" id="KW-0732">Signal</keyword>
<dbReference type="PROSITE" id="PS51257">
    <property type="entry name" value="PROKAR_LIPOPROTEIN"/>
    <property type="match status" value="1"/>
</dbReference>
<accession>A0A1Z4JD95</accession>
<dbReference type="PRINTS" id="PR01715">
    <property type="entry name" value="FERRIBNDNGPP"/>
</dbReference>
<dbReference type="PROSITE" id="PS50983">
    <property type="entry name" value="FE_B12_PBP"/>
    <property type="match status" value="1"/>
</dbReference>
<reference evidence="6 7" key="1">
    <citation type="submission" date="2017-06" db="EMBL/GenBank/DDBJ databases">
        <title>Genome sequencing of cyanobaciteial culture collection at National Institute for Environmental Studies (NIES).</title>
        <authorList>
            <person name="Hirose Y."/>
            <person name="Shimura Y."/>
            <person name="Fujisawa T."/>
            <person name="Nakamura Y."/>
            <person name="Kawachi M."/>
        </authorList>
    </citation>
    <scope>NUCLEOTIDE SEQUENCE [LARGE SCALE GENOMIC DNA]</scope>
    <source>
        <strain evidence="6 7">NIES-2135</strain>
    </source>
</reference>
<name>A0A1Z4JD95_LEPBY</name>
<feature type="domain" description="Fe/B12 periplasmic-binding" evidence="5">
    <location>
        <begin position="38"/>
        <end position="305"/>
    </location>
</feature>
<keyword evidence="3" id="KW-0813">Transport</keyword>
<dbReference type="Gene3D" id="3.40.50.1980">
    <property type="entry name" value="Nitrogenase molybdenum iron protein domain"/>
    <property type="match status" value="2"/>
</dbReference>
<dbReference type="InterPro" id="IPR002491">
    <property type="entry name" value="ABC_transptr_periplasmic_BD"/>
</dbReference>
<dbReference type="GO" id="GO:0030288">
    <property type="term" value="C:outer membrane-bounded periplasmic space"/>
    <property type="evidence" value="ECO:0007669"/>
    <property type="project" value="TreeGrafter"/>
</dbReference>
<evidence type="ECO:0000313" key="7">
    <source>
        <dbReference type="Proteomes" id="UP000217895"/>
    </source>
</evidence>
<dbReference type="GO" id="GO:1901678">
    <property type="term" value="P:iron coordination entity transport"/>
    <property type="evidence" value="ECO:0007669"/>
    <property type="project" value="UniProtKB-ARBA"/>
</dbReference>
<organism evidence="6 7">
    <name type="scientific">Leptolyngbya boryana NIES-2135</name>
    <dbReference type="NCBI Taxonomy" id="1973484"/>
    <lineage>
        <taxon>Bacteria</taxon>
        <taxon>Bacillati</taxon>
        <taxon>Cyanobacteriota</taxon>
        <taxon>Cyanophyceae</taxon>
        <taxon>Leptolyngbyales</taxon>
        <taxon>Leptolyngbyaceae</taxon>
        <taxon>Leptolyngbya group</taxon>
        <taxon>Leptolyngbya</taxon>
    </lineage>
</organism>
<dbReference type="SUPFAM" id="SSF53807">
    <property type="entry name" value="Helical backbone' metal receptor"/>
    <property type="match status" value="1"/>
</dbReference>
<dbReference type="PANTHER" id="PTHR30532:SF29">
    <property type="entry name" value="FE(3+) DICITRATE-BINDING PERIPLASMIC PROTEIN"/>
    <property type="match status" value="1"/>
</dbReference>
<dbReference type="EMBL" id="AP018203">
    <property type="protein sequence ID" value="BAY54648.1"/>
    <property type="molecule type" value="Genomic_DNA"/>
</dbReference>
<dbReference type="AlphaFoldDB" id="A0A1Z4JD95"/>
<evidence type="ECO:0000259" key="5">
    <source>
        <dbReference type="PROSITE" id="PS50983"/>
    </source>
</evidence>
<dbReference type="Proteomes" id="UP000217895">
    <property type="component" value="Chromosome"/>
</dbReference>
<dbReference type="InterPro" id="IPR051313">
    <property type="entry name" value="Bact_iron-sidero_bind"/>
</dbReference>
<evidence type="ECO:0000256" key="4">
    <source>
        <dbReference type="ARBA" id="ARBA00022729"/>
    </source>
</evidence>
<dbReference type="CDD" id="cd01146">
    <property type="entry name" value="FhuD"/>
    <property type="match status" value="1"/>
</dbReference>
<comment type="subcellular location">
    <subcellularLocation>
        <location evidence="1">Cell envelope</location>
    </subcellularLocation>
</comment>
<evidence type="ECO:0000313" key="6">
    <source>
        <dbReference type="EMBL" id="BAY54648.1"/>
    </source>
</evidence>
<evidence type="ECO:0000256" key="2">
    <source>
        <dbReference type="ARBA" id="ARBA00008814"/>
    </source>
</evidence>
<dbReference type="Pfam" id="PF01497">
    <property type="entry name" value="Peripla_BP_2"/>
    <property type="match status" value="1"/>
</dbReference>
<protein>
    <submittedName>
        <fullName evidence="6">Periplasmic iron-compound-binding protein of iron(III) ABC transporter</fullName>
    </submittedName>
</protein>
<dbReference type="PROSITE" id="PS51318">
    <property type="entry name" value="TAT"/>
    <property type="match status" value="1"/>
</dbReference>
<gene>
    <name evidence="6" type="ORF">NIES2135_14660</name>
</gene>
<comment type="similarity">
    <text evidence="2">Belongs to the bacterial solute-binding protein 8 family.</text>
</comment>
<evidence type="ECO:0000256" key="1">
    <source>
        <dbReference type="ARBA" id="ARBA00004196"/>
    </source>
</evidence>
<dbReference type="InterPro" id="IPR006311">
    <property type="entry name" value="TAT_signal"/>
</dbReference>
<dbReference type="PANTHER" id="PTHR30532">
    <property type="entry name" value="IRON III DICITRATE-BINDING PERIPLASMIC PROTEIN"/>
    <property type="match status" value="1"/>
</dbReference>
<sequence length="305" mass="34199">MSQFSRRQFLVTALASAAVASCTRQNQSRSNISTTASRIVALEWVYVENLLALGIQPIGVADIRGYKTFVDIEPKLAESVVDVGTRQEPSLEAIAQLQPDLIIGTQLRHETIYDALSAIAPTQLFNPYPDSNTLSQFDEMQQTFRAIAQRVDRREAGETVLRQMQDTFQAASDRLRSSKQNTRSFILGQFNEATPQIRLFTDDAMAVQILNQIGLKNAWKGQLDRFGFNTVGIEAFPKIEQASFLYIAGENNTHLKQLRENPVWKGLKFVQEQRLYPIGAETWVFGGPKSAQLLVEKVTATLTEK</sequence>